<dbReference type="InParanoid" id="W5M0N8"/>
<dbReference type="EMBL" id="AHAT01005624">
    <property type="status" value="NOT_ANNOTATED_CDS"/>
    <property type="molecule type" value="Genomic_DNA"/>
</dbReference>
<proteinExistence type="predicted"/>
<dbReference type="PANTHER" id="PTHR46659:SF1">
    <property type="entry name" value="SERINE_THREONINE_TYROSINE-INTERACTING-LIKE PROTEIN 1"/>
    <property type="match status" value="1"/>
</dbReference>
<dbReference type="AlphaFoldDB" id="W5M0N8"/>
<dbReference type="Bgee" id="ENSLOCG00000001692">
    <property type="expression patterns" value="Expressed in testis and 8 other cell types or tissues"/>
</dbReference>
<dbReference type="EMBL" id="AHAT01005626">
    <property type="status" value="NOT_ANNOTATED_CDS"/>
    <property type="molecule type" value="Genomic_DNA"/>
</dbReference>
<dbReference type="InterPro" id="IPR053272">
    <property type="entry name" value="STY_interacting-like"/>
</dbReference>
<dbReference type="STRING" id="7918.ENSLOCP00000001945"/>
<feature type="domain" description="Rhodanese" evidence="1">
    <location>
        <begin position="18"/>
        <end position="161"/>
    </location>
</feature>
<dbReference type="OMA" id="GDYRQAC"/>
<dbReference type="SMART" id="SM00450">
    <property type="entry name" value="RHOD"/>
    <property type="match status" value="1"/>
</dbReference>
<dbReference type="Ensembl" id="ENSLOCT00000001950.1">
    <property type="protein sequence ID" value="ENSLOCP00000001945.1"/>
    <property type="gene ID" value="ENSLOCG00000001692.1"/>
</dbReference>
<dbReference type="PANTHER" id="PTHR46659">
    <property type="entry name" value="SERINE/THREONINE/TYROSINE-INTERACTING-LIKE PROTEIN 1"/>
    <property type="match status" value="1"/>
</dbReference>
<reference evidence="2" key="3">
    <citation type="submission" date="2025-09" db="UniProtKB">
        <authorList>
            <consortium name="Ensembl"/>
        </authorList>
    </citation>
    <scope>IDENTIFICATION</scope>
</reference>
<reference evidence="2" key="2">
    <citation type="submission" date="2025-08" db="UniProtKB">
        <authorList>
            <consortium name="Ensembl"/>
        </authorList>
    </citation>
    <scope>IDENTIFICATION</scope>
</reference>
<organism evidence="2 3">
    <name type="scientific">Lepisosteus oculatus</name>
    <name type="common">Spotted gar</name>
    <dbReference type="NCBI Taxonomy" id="7918"/>
    <lineage>
        <taxon>Eukaryota</taxon>
        <taxon>Metazoa</taxon>
        <taxon>Chordata</taxon>
        <taxon>Craniata</taxon>
        <taxon>Vertebrata</taxon>
        <taxon>Euteleostomi</taxon>
        <taxon>Actinopterygii</taxon>
        <taxon>Neopterygii</taxon>
        <taxon>Holostei</taxon>
        <taxon>Semionotiformes</taxon>
        <taxon>Lepisosteidae</taxon>
        <taxon>Lepisosteus</taxon>
    </lineage>
</organism>
<dbReference type="eggNOG" id="KOG1716">
    <property type="taxonomic scope" value="Eukaryota"/>
</dbReference>
<dbReference type="InterPro" id="IPR036873">
    <property type="entry name" value="Rhodanese-like_dom_sf"/>
</dbReference>
<dbReference type="GeneTree" id="ENSGT00940000164883"/>
<accession>W5M0N8</accession>
<dbReference type="SUPFAM" id="SSF52821">
    <property type="entry name" value="Rhodanese/Cell cycle control phosphatase"/>
    <property type="match status" value="1"/>
</dbReference>
<evidence type="ECO:0000313" key="2">
    <source>
        <dbReference type="Ensembl" id="ENSLOCP00000001945.1"/>
    </source>
</evidence>
<evidence type="ECO:0000313" key="3">
    <source>
        <dbReference type="Proteomes" id="UP000018468"/>
    </source>
</evidence>
<dbReference type="InterPro" id="IPR001763">
    <property type="entry name" value="Rhodanese-like_dom"/>
</dbReference>
<evidence type="ECO:0000259" key="1">
    <source>
        <dbReference type="SMART" id="SM00450"/>
    </source>
</evidence>
<dbReference type="HOGENOM" id="CLU_027074_1_1_1"/>
<reference evidence="3" key="1">
    <citation type="submission" date="2011-12" db="EMBL/GenBank/DDBJ databases">
        <title>The Draft Genome of Lepisosteus oculatus.</title>
        <authorList>
            <consortium name="The Broad Institute Genome Assembly &amp; Analysis Group"/>
            <consortium name="Computational R&amp;D Group"/>
            <consortium name="and Sequencing Platform"/>
            <person name="Di Palma F."/>
            <person name="Alfoldi J."/>
            <person name="Johnson J."/>
            <person name="Berlin A."/>
            <person name="Gnerre S."/>
            <person name="Jaffe D."/>
            <person name="MacCallum I."/>
            <person name="Young S."/>
            <person name="Walker B.J."/>
            <person name="Lander E.S."/>
            <person name="Lindblad-Toh K."/>
        </authorList>
    </citation>
    <scope>NUCLEOTIDE SEQUENCE [LARGE SCALE GENOMIC DNA]</scope>
</reference>
<protein>
    <submittedName>
        <fullName evidence="2">Serine/threonine/tyrosine interacting-like 1</fullName>
    </submittedName>
</protein>
<dbReference type="EMBL" id="AHAT01005625">
    <property type="status" value="NOT_ANNOTATED_CDS"/>
    <property type="molecule type" value="Genomic_DNA"/>
</dbReference>
<keyword evidence="3" id="KW-1185">Reference proteome</keyword>
<dbReference type="Proteomes" id="UP000018468">
    <property type="component" value="Linkage group LG22"/>
</dbReference>
<name>W5M0N8_LEPOC</name>
<sequence>MAGLVLCEPTDLYNILNQYTTRVSKLSESNYLCLIDARTKAEYDESHVFTAKRAKRDENGEFVIPACVEVECVKYCIVYDGNTSSVHGCELNVNIEGWCILGQHSARVVKGNPSQSPATQGPRSFSSGPAVECAEVLALSTRYPVQILKGGYEDFSASYPFLRTQKILYTPQELENLTLYPVEILPGQLYMANLRQASDHQIHKDLKLKALVNASQD</sequence>